<feature type="region of interest" description="Disordered" evidence="1">
    <location>
        <begin position="123"/>
        <end position="224"/>
    </location>
</feature>
<gene>
    <name evidence="3" type="ORF">BO94DRAFT_583982</name>
</gene>
<dbReference type="AlphaFoldDB" id="A0A317WY84"/>
<dbReference type="GeneID" id="37117741"/>
<name>A0A317WY84_9EURO</name>
<organism evidence="3 4">
    <name type="scientific">Aspergillus sclerotioniger CBS 115572</name>
    <dbReference type="NCBI Taxonomy" id="1450535"/>
    <lineage>
        <taxon>Eukaryota</taxon>
        <taxon>Fungi</taxon>
        <taxon>Dikarya</taxon>
        <taxon>Ascomycota</taxon>
        <taxon>Pezizomycotina</taxon>
        <taxon>Eurotiomycetes</taxon>
        <taxon>Eurotiomycetidae</taxon>
        <taxon>Eurotiales</taxon>
        <taxon>Aspergillaceae</taxon>
        <taxon>Aspergillus</taxon>
        <taxon>Aspergillus subgen. Circumdati</taxon>
    </lineage>
</organism>
<protein>
    <recommendedName>
        <fullName evidence="5">Cyanovirin-N domain-containing protein</fullName>
    </recommendedName>
</protein>
<dbReference type="Proteomes" id="UP000246702">
    <property type="component" value="Unassembled WGS sequence"/>
</dbReference>
<evidence type="ECO:0000256" key="2">
    <source>
        <dbReference type="SAM" id="SignalP"/>
    </source>
</evidence>
<evidence type="ECO:0000256" key="1">
    <source>
        <dbReference type="SAM" id="MobiDB-lite"/>
    </source>
</evidence>
<feature type="compositionally biased region" description="Low complexity" evidence="1">
    <location>
        <begin position="173"/>
        <end position="192"/>
    </location>
</feature>
<reference evidence="3 4" key="1">
    <citation type="submission" date="2016-12" db="EMBL/GenBank/DDBJ databases">
        <title>The genomes of Aspergillus section Nigri reveals drivers in fungal speciation.</title>
        <authorList>
            <consortium name="DOE Joint Genome Institute"/>
            <person name="Vesth T.C."/>
            <person name="Nybo J."/>
            <person name="Theobald S."/>
            <person name="Brandl J."/>
            <person name="Frisvad J.C."/>
            <person name="Nielsen K.F."/>
            <person name="Lyhne E.K."/>
            <person name="Kogle M.E."/>
            <person name="Kuo A."/>
            <person name="Riley R."/>
            <person name="Clum A."/>
            <person name="Nolan M."/>
            <person name="Lipzen A."/>
            <person name="Salamov A."/>
            <person name="Henrissat B."/>
            <person name="Wiebenga A."/>
            <person name="De Vries R.P."/>
            <person name="Grigoriev I.V."/>
            <person name="Mortensen U.H."/>
            <person name="Andersen M.R."/>
            <person name="Baker S.E."/>
        </authorList>
    </citation>
    <scope>NUCLEOTIDE SEQUENCE [LARGE SCALE GENOMIC DNA]</scope>
    <source>
        <strain evidence="3 4">CBS 115572</strain>
    </source>
</reference>
<dbReference type="STRING" id="1450535.A0A317WY84"/>
<dbReference type="RefSeq" id="XP_025469092.1">
    <property type="nucleotide sequence ID" value="XM_025615598.1"/>
</dbReference>
<feature type="chain" id="PRO_5016299851" description="Cyanovirin-N domain-containing protein" evidence="2">
    <location>
        <begin position="21"/>
        <end position="224"/>
    </location>
</feature>
<evidence type="ECO:0000313" key="4">
    <source>
        <dbReference type="Proteomes" id="UP000246702"/>
    </source>
</evidence>
<proteinExistence type="predicted"/>
<accession>A0A317WY84</accession>
<dbReference type="OrthoDB" id="5426294at2759"/>
<keyword evidence="4" id="KW-1185">Reference proteome</keyword>
<feature type="compositionally biased region" description="Polar residues" evidence="1">
    <location>
        <begin position="146"/>
        <end position="159"/>
    </location>
</feature>
<evidence type="ECO:0008006" key="5">
    <source>
        <dbReference type="Google" id="ProtNLM"/>
    </source>
</evidence>
<feature type="signal peptide" evidence="2">
    <location>
        <begin position="1"/>
        <end position="20"/>
    </location>
</feature>
<sequence length="224" mass="23736">MPNQFTLIVATILAFMLTAASQIAYNPKTNALLCSKPGGSYCVYGSLQGSVIISCVAKNTVEIRSCNLLLSSILPEGYEQQATCYESTPPTGTAVCAFNGTGYNHTKSTFPVPETILCDENELWNHDTSPSSSDDTPPPLEEETHAQQPDPSSTTTMNTPKLPLPPLIPGTPIPIASNALNLASNTNSSSSSQVLNPTPTPTPTPNQKRARVCSNPWITPSSLG</sequence>
<keyword evidence="2" id="KW-0732">Signal</keyword>
<evidence type="ECO:0000313" key="3">
    <source>
        <dbReference type="EMBL" id="PWY91364.1"/>
    </source>
</evidence>
<dbReference type="EMBL" id="MSFK01000009">
    <property type="protein sequence ID" value="PWY91364.1"/>
    <property type="molecule type" value="Genomic_DNA"/>
</dbReference>
<comment type="caution">
    <text evidence="3">The sequence shown here is derived from an EMBL/GenBank/DDBJ whole genome shotgun (WGS) entry which is preliminary data.</text>
</comment>
<feature type="compositionally biased region" description="Pro residues" evidence="1">
    <location>
        <begin position="162"/>
        <end position="172"/>
    </location>
</feature>